<name>A0ABW3G1E2_9PSEU</name>
<sequence>MRTASSQGIGLMLREVRNSRVPVVNALDPTQVNTVCKRGSPPHSGRMSRSRVAAVTLWTIASTVRDDGTVRQVLPCSPASSSTHGSARTPPF</sequence>
<reference evidence="2" key="1">
    <citation type="journal article" date="2019" name="Int. J. Syst. Evol. Microbiol.">
        <title>The Global Catalogue of Microorganisms (GCM) 10K type strain sequencing project: providing services to taxonomists for standard genome sequencing and annotation.</title>
        <authorList>
            <consortium name="The Broad Institute Genomics Platform"/>
            <consortium name="The Broad Institute Genome Sequencing Center for Infectious Disease"/>
            <person name="Wu L."/>
            <person name="Ma J."/>
        </authorList>
    </citation>
    <scope>NUCLEOTIDE SEQUENCE [LARGE SCALE GENOMIC DNA]</scope>
    <source>
        <strain evidence="2">CCUG 56401</strain>
    </source>
</reference>
<evidence type="ECO:0000313" key="2">
    <source>
        <dbReference type="Proteomes" id="UP001597018"/>
    </source>
</evidence>
<keyword evidence="2" id="KW-1185">Reference proteome</keyword>
<dbReference type="Proteomes" id="UP001597018">
    <property type="component" value="Unassembled WGS sequence"/>
</dbReference>
<dbReference type="RefSeq" id="WP_345600745.1">
    <property type="nucleotide sequence ID" value="NZ_BAABLT010000017.1"/>
</dbReference>
<gene>
    <name evidence="1" type="ORF">ACFQ16_30450</name>
</gene>
<protein>
    <submittedName>
        <fullName evidence="1">Uncharacterized protein</fullName>
    </submittedName>
</protein>
<organism evidence="1 2">
    <name type="scientific">Saccharopolyspora rosea</name>
    <dbReference type="NCBI Taxonomy" id="524884"/>
    <lineage>
        <taxon>Bacteria</taxon>
        <taxon>Bacillati</taxon>
        <taxon>Actinomycetota</taxon>
        <taxon>Actinomycetes</taxon>
        <taxon>Pseudonocardiales</taxon>
        <taxon>Pseudonocardiaceae</taxon>
        <taxon>Saccharopolyspora</taxon>
    </lineage>
</organism>
<proteinExistence type="predicted"/>
<dbReference type="EMBL" id="JBHTIW010000060">
    <property type="protein sequence ID" value="MFD0924083.1"/>
    <property type="molecule type" value="Genomic_DNA"/>
</dbReference>
<evidence type="ECO:0000313" key="1">
    <source>
        <dbReference type="EMBL" id="MFD0924083.1"/>
    </source>
</evidence>
<comment type="caution">
    <text evidence="1">The sequence shown here is derived from an EMBL/GenBank/DDBJ whole genome shotgun (WGS) entry which is preliminary data.</text>
</comment>
<accession>A0ABW3G1E2</accession>